<gene>
    <name evidence="6" type="ORF">EDD54_2794</name>
</gene>
<dbReference type="PANTHER" id="PTHR33798">
    <property type="entry name" value="FLAVOPROTEIN OXYGENASE"/>
    <property type="match status" value="1"/>
</dbReference>
<dbReference type="GO" id="GO:0010181">
    <property type="term" value="F:FMN binding"/>
    <property type="evidence" value="ECO:0007669"/>
    <property type="project" value="InterPro"/>
</dbReference>
<evidence type="ECO:0000256" key="2">
    <source>
        <dbReference type="ARBA" id="ARBA00022630"/>
    </source>
</evidence>
<dbReference type="EMBL" id="SNXY01000008">
    <property type="protein sequence ID" value="TDP84190.1"/>
    <property type="molecule type" value="Genomic_DNA"/>
</dbReference>
<reference evidence="6 7" key="1">
    <citation type="submission" date="2019-03" db="EMBL/GenBank/DDBJ databases">
        <title>Genomic Encyclopedia of Type Strains, Phase IV (KMG-IV): sequencing the most valuable type-strain genomes for metagenomic binning, comparative biology and taxonomic classification.</title>
        <authorList>
            <person name="Goeker M."/>
        </authorList>
    </citation>
    <scope>NUCLEOTIDE SEQUENCE [LARGE SCALE GENOMIC DNA]</scope>
    <source>
        <strain evidence="6 7">DSM 102969</strain>
    </source>
</reference>
<evidence type="ECO:0000256" key="4">
    <source>
        <dbReference type="ARBA" id="ARBA00038054"/>
    </source>
</evidence>
<dbReference type="AlphaFoldDB" id="A0A4R6RDD0"/>
<keyword evidence="2" id="KW-0285">Flavoprotein</keyword>
<organism evidence="6 7">
    <name type="scientific">Oharaeibacter diazotrophicus</name>
    <dbReference type="NCBI Taxonomy" id="1920512"/>
    <lineage>
        <taxon>Bacteria</taxon>
        <taxon>Pseudomonadati</taxon>
        <taxon>Pseudomonadota</taxon>
        <taxon>Alphaproteobacteria</taxon>
        <taxon>Hyphomicrobiales</taxon>
        <taxon>Pleomorphomonadaceae</taxon>
        <taxon>Oharaeibacter</taxon>
    </lineage>
</organism>
<keyword evidence="3" id="KW-0288">FMN</keyword>
<dbReference type="SMART" id="SM00903">
    <property type="entry name" value="Flavin_Reduct"/>
    <property type="match status" value="1"/>
</dbReference>
<evidence type="ECO:0000313" key="6">
    <source>
        <dbReference type="EMBL" id="TDP84190.1"/>
    </source>
</evidence>
<comment type="similarity">
    <text evidence="4">Belongs to the flavoredoxin family.</text>
</comment>
<dbReference type="Gene3D" id="2.30.110.10">
    <property type="entry name" value="Electron Transport, Fmn-binding Protein, Chain A"/>
    <property type="match status" value="1"/>
</dbReference>
<evidence type="ECO:0000259" key="5">
    <source>
        <dbReference type="SMART" id="SM00903"/>
    </source>
</evidence>
<name>A0A4R6RDD0_9HYPH</name>
<dbReference type="InterPro" id="IPR002563">
    <property type="entry name" value="Flavin_Rdtase-like_dom"/>
</dbReference>
<dbReference type="GO" id="GO:0016646">
    <property type="term" value="F:oxidoreductase activity, acting on the CH-NH group of donors, NAD or NADP as acceptor"/>
    <property type="evidence" value="ECO:0007669"/>
    <property type="project" value="UniProtKB-ARBA"/>
</dbReference>
<accession>A0A4R6RDD0</accession>
<protein>
    <submittedName>
        <fullName evidence="6">Flavin reductase (DIM6/NTAB) family NADH-FMN oxidoreductase RutF</fullName>
    </submittedName>
</protein>
<evidence type="ECO:0000256" key="3">
    <source>
        <dbReference type="ARBA" id="ARBA00022643"/>
    </source>
</evidence>
<comment type="caution">
    <text evidence="6">The sequence shown here is derived from an EMBL/GenBank/DDBJ whole genome shotgun (WGS) entry which is preliminary data.</text>
</comment>
<evidence type="ECO:0000313" key="7">
    <source>
        <dbReference type="Proteomes" id="UP000294547"/>
    </source>
</evidence>
<dbReference type="Pfam" id="PF01613">
    <property type="entry name" value="Flavin_Reduct"/>
    <property type="match status" value="1"/>
</dbReference>
<evidence type="ECO:0000256" key="1">
    <source>
        <dbReference type="ARBA" id="ARBA00001917"/>
    </source>
</evidence>
<dbReference type="SUPFAM" id="SSF50475">
    <property type="entry name" value="FMN-binding split barrel"/>
    <property type="match status" value="1"/>
</dbReference>
<dbReference type="Proteomes" id="UP000294547">
    <property type="component" value="Unassembled WGS sequence"/>
</dbReference>
<comment type="cofactor">
    <cofactor evidence="1">
        <name>FMN</name>
        <dbReference type="ChEBI" id="CHEBI:58210"/>
    </cofactor>
</comment>
<feature type="domain" description="Flavin reductase like" evidence="5">
    <location>
        <begin position="26"/>
        <end position="179"/>
    </location>
</feature>
<dbReference type="OrthoDB" id="9783347at2"/>
<dbReference type="RefSeq" id="WP_126540142.1">
    <property type="nucleotide sequence ID" value="NZ_BSPM01000002.1"/>
</dbReference>
<proteinExistence type="inferred from homology"/>
<dbReference type="InterPro" id="IPR012349">
    <property type="entry name" value="Split_barrel_FMN-bd"/>
</dbReference>
<sequence length="226" mass="24586">MTERPGHVHFDFAALGARDRYKLLIGTVIPRPIAFVTTVDREGRVNAAPYSFFNCLSSDPAILALGVENKADMSFKDTAANVRETEEFTVNIVDDALLDAMNVCAVPFPPGVDELAAAGLTAVPGTHVSCPRILEAPASLECRRYLTLEVGRSREIIMGEVLGVFIREGAVDAVSKHVDQRLMDAIGRLGGHGYARTRDQFDLPTMSVEEWERRRADGPSASGRGD</sequence>
<dbReference type="PANTHER" id="PTHR33798:SF5">
    <property type="entry name" value="FLAVIN REDUCTASE LIKE DOMAIN-CONTAINING PROTEIN"/>
    <property type="match status" value="1"/>
</dbReference>
<keyword evidence="7" id="KW-1185">Reference proteome</keyword>